<evidence type="ECO:0000313" key="4">
    <source>
        <dbReference type="Proteomes" id="UP000662888"/>
    </source>
</evidence>
<dbReference type="Proteomes" id="UP000662888">
    <property type="component" value="Chromosome"/>
</dbReference>
<sequence length="257" mass="26776">MNSAFAGQTLLAIGGNSGMGLASARMVVRGGGTVVLLGRDAAKNARAAAELDAPGRVHTLAGDIGKEADLARLRQQLAADHPHINLILNAAGIFFPKPFLEHSAADYDQYQAINRGIFFLTQSVVASMVARGAPGAIVNIGSMWARQAVAATPSSAYSMAKAGIHALTQHLAMELAPHRIRVNAVSPAVVDTPVYEGFIPKDQVAAALADFNGFHPIGRIGTAQDIAHTVAFLLSHEAAWVTGAVWDVDGGVMAGRN</sequence>
<evidence type="ECO:0000256" key="2">
    <source>
        <dbReference type="ARBA" id="ARBA00023002"/>
    </source>
</evidence>
<dbReference type="RefSeq" id="WP_206091621.1">
    <property type="nucleotide sequence ID" value="NZ_CP065053.1"/>
</dbReference>
<dbReference type="Pfam" id="PF13561">
    <property type="entry name" value="adh_short_C2"/>
    <property type="match status" value="1"/>
</dbReference>
<dbReference type="PANTHER" id="PTHR24321:SF8">
    <property type="entry name" value="ESTRADIOL 17-BETA-DEHYDROGENASE 8-RELATED"/>
    <property type="match status" value="1"/>
</dbReference>
<proteinExistence type="inferred from homology"/>
<protein>
    <submittedName>
        <fullName evidence="3">SDR family oxidoreductase</fullName>
    </submittedName>
</protein>
<dbReference type="PANTHER" id="PTHR24321">
    <property type="entry name" value="DEHYDROGENASES, SHORT CHAIN"/>
    <property type="match status" value="1"/>
</dbReference>
<dbReference type="InterPro" id="IPR002347">
    <property type="entry name" value="SDR_fam"/>
</dbReference>
<accession>A0AA48WHI2</accession>
<dbReference type="InterPro" id="IPR036291">
    <property type="entry name" value="NAD(P)-bd_dom_sf"/>
</dbReference>
<dbReference type="PRINTS" id="PR00081">
    <property type="entry name" value="GDHRDH"/>
</dbReference>
<keyword evidence="4" id="KW-1185">Reference proteome</keyword>
<reference evidence="3 4" key="1">
    <citation type="submission" date="2020-11" db="EMBL/GenBank/DDBJ databases">
        <authorList>
            <person name="Sun Q."/>
        </authorList>
    </citation>
    <scope>NUCLEOTIDE SEQUENCE [LARGE SCALE GENOMIC DNA]</scope>
    <source>
        <strain evidence="3 4">P8398</strain>
    </source>
</reference>
<dbReference type="Gene3D" id="3.40.50.720">
    <property type="entry name" value="NAD(P)-binding Rossmann-like Domain"/>
    <property type="match status" value="1"/>
</dbReference>
<evidence type="ECO:0000256" key="1">
    <source>
        <dbReference type="ARBA" id="ARBA00006484"/>
    </source>
</evidence>
<organism evidence="3 4">
    <name type="scientific">Massilia antarctica</name>
    <dbReference type="NCBI Taxonomy" id="2765360"/>
    <lineage>
        <taxon>Bacteria</taxon>
        <taxon>Pseudomonadati</taxon>
        <taxon>Pseudomonadota</taxon>
        <taxon>Betaproteobacteria</taxon>
        <taxon>Burkholderiales</taxon>
        <taxon>Oxalobacteraceae</taxon>
        <taxon>Telluria group</taxon>
        <taxon>Massilia</taxon>
    </lineage>
</organism>
<name>A0AA48WHI2_9BURK</name>
<dbReference type="EMBL" id="CP065053">
    <property type="protein sequence ID" value="QPI52131.1"/>
    <property type="molecule type" value="Genomic_DNA"/>
</dbReference>
<dbReference type="SUPFAM" id="SSF51735">
    <property type="entry name" value="NAD(P)-binding Rossmann-fold domains"/>
    <property type="match status" value="1"/>
</dbReference>
<keyword evidence="2" id="KW-0560">Oxidoreductase</keyword>
<gene>
    <name evidence="3" type="ORF">IV454_11870</name>
</gene>
<comment type="similarity">
    <text evidence="1">Belongs to the short-chain dehydrogenases/reductases (SDR) family.</text>
</comment>
<dbReference type="PRINTS" id="PR00080">
    <property type="entry name" value="SDRFAMILY"/>
</dbReference>
<evidence type="ECO:0000313" key="3">
    <source>
        <dbReference type="EMBL" id="QPI52131.1"/>
    </source>
</evidence>
<dbReference type="CDD" id="cd05233">
    <property type="entry name" value="SDR_c"/>
    <property type="match status" value="1"/>
</dbReference>